<evidence type="ECO:0000313" key="1">
    <source>
        <dbReference type="EMBL" id="ETR74354.1"/>
    </source>
</evidence>
<dbReference type="SUPFAM" id="SSF49299">
    <property type="entry name" value="PKD domain"/>
    <property type="match status" value="1"/>
</dbReference>
<evidence type="ECO:0008006" key="3">
    <source>
        <dbReference type="Google" id="ProtNLM"/>
    </source>
</evidence>
<comment type="caution">
    <text evidence="1">The sequence shown here is derived from an EMBL/GenBank/DDBJ whole genome shotgun (WGS) entry which is preliminary data.</text>
</comment>
<proteinExistence type="predicted"/>
<reference evidence="2" key="1">
    <citation type="submission" date="2012-11" db="EMBL/GenBank/DDBJ databases">
        <authorList>
            <person name="Lucero-Rivera Y.E."/>
            <person name="Tovar-Ramirez D."/>
        </authorList>
    </citation>
    <scope>NUCLEOTIDE SEQUENCE [LARGE SCALE GENOMIC DNA]</scope>
    <source>
        <strain evidence="2">Araruama</strain>
    </source>
</reference>
<name>A0A1V1PHV6_9BACT</name>
<accession>A0A1V1PHV6</accession>
<dbReference type="Gene3D" id="2.60.40.4070">
    <property type="match status" value="1"/>
</dbReference>
<dbReference type="InterPro" id="IPR011042">
    <property type="entry name" value="6-blade_b-propeller_TolB-like"/>
</dbReference>
<evidence type="ECO:0000313" key="2">
    <source>
        <dbReference type="Proteomes" id="UP000189670"/>
    </source>
</evidence>
<protein>
    <recommendedName>
        <fullName evidence="3">FlgD Ig-like domain-containing protein</fullName>
    </recommendedName>
</protein>
<dbReference type="Proteomes" id="UP000189670">
    <property type="component" value="Unassembled WGS sequence"/>
</dbReference>
<organism evidence="1 2">
    <name type="scientific">Candidatus Magnetoglobus multicellularis str. Araruama</name>
    <dbReference type="NCBI Taxonomy" id="890399"/>
    <lineage>
        <taxon>Bacteria</taxon>
        <taxon>Pseudomonadati</taxon>
        <taxon>Thermodesulfobacteriota</taxon>
        <taxon>Desulfobacteria</taxon>
        <taxon>Desulfobacterales</taxon>
        <taxon>Desulfobacteraceae</taxon>
        <taxon>Candidatus Magnetoglobus</taxon>
    </lineage>
</organism>
<dbReference type="SUPFAM" id="SSF69304">
    <property type="entry name" value="Tricorn protease N-terminal domain"/>
    <property type="match status" value="1"/>
</dbReference>
<gene>
    <name evidence="1" type="ORF">OMM_00270</name>
</gene>
<dbReference type="PANTHER" id="PTHR36842">
    <property type="entry name" value="PROTEIN TOLB HOMOLOG"/>
    <property type="match status" value="1"/>
</dbReference>
<dbReference type="Gene3D" id="2.120.10.30">
    <property type="entry name" value="TolB, C-terminal domain"/>
    <property type="match status" value="1"/>
</dbReference>
<dbReference type="EMBL" id="ATBP01000010">
    <property type="protein sequence ID" value="ETR74354.1"/>
    <property type="molecule type" value="Genomic_DNA"/>
</dbReference>
<sequence length="1321" mass="148963">MVKSLIKNIHSFISLICILLIFSEGSDCAQQHQGLCARVKIEILQELTLERIGFLATLEITNNEGDASITDFAAALSFENPALSNEDAINDAFEMFFVQPPVLKNINAVDGTGIIPPTKTAVVEWFIIPKIETGGTNADGVRYRVGANLAGSIYGKEIASEVLEVIPDIITVKPEPQLEITYFQPRDVDGDNPFTMDIVESPIPFIVGVLVKNAGYGMARQVNIESEQPRIVENKEGLLLIAQLLGARVDDEKTDETSLTVNLGDIQPGKCRKGAWDMITSLSGEFIEFNASFTHASELGGEETSIITDMNAYFISHEVINDQPGRDDLLDFLADTDNDDNHLPDTLYESDCNILPVNVLTNITAQGHGMTATVDVDADREGWVYMRLDDPAQAKYDIHSVVRSDGKPLNPNNYWTHIRYERITNNKLTYLNIFDFVAMGDYTYDIQYKTSEMDTDPPETQIRFSGKMNECDGKYYILPETQIYFTVDDASPVETSYRLDSSQDFLPAYPFRITEKGEHFIEYYSKDNAGNEETVKSAIIVIPADFPEIAMFTSDVSDIYYAGDSQSILPDSFHLNFQGTMTSSSLDAEMDIFQGMLVMPSLSNIPYSRTGATEATITVSGLGVDYYQYHIGDQWGEEFSVSQPIELSGLNTGIIHLYVRARNENGSYSTNDNHIVHVSWEIKPDKSEIEITSSLKTPSRETNAVFHVSGVDLYRYSLDDGYFHPETETAIPIQLTGLSEGEHFLSVIGKKGGEWQSQESAGTIRMIINRQYGFNLSTLPQVRHIVFEDISSNPIDYEWNGKNDNGAILPPGWYTIRLTVKDELGRATSSLKWVQINDRMPDSIVLAGTSMQKNVHAFNQWAVWQDQQNDNYDIFALDLTDDHAKPLTITSGLLNQERPQTDGKYVVWEDRQLDGNGDIWAKYLNHNEAPFAITESPDKDEQKPVVSFPWVIYQSKESDRPDNPWQLMAYHMISKTEAPVDPTSQDQLDPAIDKENLVWQDFRDAGYGEIYYKNLTTGEIRAITNDPYSQYHPCIYNHWIIWTDKRDTQSDLYGYHLLKQAEKRLTNTPENETNPFIYRKWVIYEEDMAGVNHTNLRLFHLDNLAGIQLTHSDALKEKPCLASGKVLWQDSNNGFCKIVMARLPHLYPVYNNQNAVAVTQGMCDYQKDAYGLLELWNKQVGITAITKYESFVPSPVSETVTWENNAPKGNNFTLEPGSFLWLKFNRSDILDLGHQKCLPINLSVGVNVFGYSCFPDQFSAYQLIQTLGIDNVHAVRMLNSNTGKWVVAAVIDDKIVGEDFEIPGIAVIMLHMKEKVDLWRP</sequence>
<dbReference type="InterPro" id="IPR035986">
    <property type="entry name" value="PKD_dom_sf"/>
</dbReference>
<dbReference type="PANTHER" id="PTHR36842:SF1">
    <property type="entry name" value="PROTEIN TOLB"/>
    <property type="match status" value="1"/>
</dbReference>